<evidence type="ECO:0000259" key="5">
    <source>
        <dbReference type="Pfam" id="PF13439"/>
    </source>
</evidence>
<keyword evidence="7" id="KW-1185">Reference proteome</keyword>
<evidence type="ECO:0000313" key="7">
    <source>
        <dbReference type="Proteomes" id="UP001432209"/>
    </source>
</evidence>
<proteinExistence type="predicted"/>
<organism evidence="6 7">
    <name type="scientific">Streptomyces niveus</name>
    <name type="common">Streptomyces spheroides</name>
    <dbReference type="NCBI Taxonomy" id="193462"/>
    <lineage>
        <taxon>Bacteria</taxon>
        <taxon>Bacillati</taxon>
        <taxon>Actinomycetota</taxon>
        <taxon>Actinomycetes</taxon>
        <taxon>Kitasatosporales</taxon>
        <taxon>Streptomycetaceae</taxon>
        <taxon>Streptomyces</taxon>
    </lineage>
</organism>
<dbReference type="SUPFAM" id="SSF53756">
    <property type="entry name" value="UDP-Glycosyltransferase/glycogen phosphorylase"/>
    <property type="match status" value="1"/>
</dbReference>
<feature type="domain" description="Glycosyl transferase family 1" evidence="4">
    <location>
        <begin position="343"/>
        <end position="497"/>
    </location>
</feature>
<dbReference type="RefSeq" id="WP_329079028.1">
    <property type="nucleotide sequence ID" value="NZ_CP109495.1"/>
</dbReference>
<accession>A0ABZ2ADB6</accession>
<protein>
    <recommendedName>
        <fullName evidence="1">D-inositol 3-phosphate glycosyltransferase</fullName>
    </recommendedName>
</protein>
<dbReference type="InterPro" id="IPR001296">
    <property type="entry name" value="Glyco_trans_1"/>
</dbReference>
<keyword evidence="2" id="KW-0328">Glycosyltransferase</keyword>
<evidence type="ECO:0000256" key="2">
    <source>
        <dbReference type="ARBA" id="ARBA00022676"/>
    </source>
</evidence>
<keyword evidence="3" id="KW-0808">Transferase</keyword>
<evidence type="ECO:0000259" key="4">
    <source>
        <dbReference type="Pfam" id="PF00534"/>
    </source>
</evidence>
<name>A0ABZ2ADB6_STRNV</name>
<gene>
    <name evidence="6" type="ORF">OG442_29310</name>
</gene>
<feature type="domain" description="Glycosyltransferase subfamily 4-like N-terminal" evidence="5">
    <location>
        <begin position="204"/>
        <end position="308"/>
    </location>
</feature>
<dbReference type="PANTHER" id="PTHR12526">
    <property type="entry name" value="GLYCOSYLTRANSFERASE"/>
    <property type="match status" value="1"/>
</dbReference>
<dbReference type="Gene3D" id="3.40.50.2000">
    <property type="entry name" value="Glycogen Phosphorylase B"/>
    <property type="match status" value="2"/>
</dbReference>
<evidence type="ECO:0000256" key="3">
    <source>
        <dbReference type="ARBA" id="ARBA00022679"/>
    </source>
</evidence>
<dbReference type="Pfam" id="PF00534">
    <property type="entry name" value="Glycos_transf_1"/>
    <property type="match status" value="1"/>
</dbReference>
<evidence type="ECO:0000256" key="1">
    <source>
        <dbReference type="ARBA" id="ARBA00021292"/>
    </source>
</evidence>
<sequence>MDTQSVGGETTGKGRIVMLVDNKVDGDSRVQKAAESAAAAGWDVTLLGLVRSGKGRSWKLGDAEVRLLPLKAPLAKRHAERHRSLLRRPLAYPPGPLAAYRRQWAKAWRADVATRRAALKVAPGAVGSPLFRQVEGVRLRVAGPVSNIVQRWVGLRSRHSKDAQQAGRRLRGPLDRLFTASWTAVKGKRAWRRLEPALWDYELTYGPEIDALKPDLIHANDFRMLGVGARATVRARAAGRPVKLVWDAHEFLPGVRPWEDNAHWIPGNTAHESEYAPYADAVVTVSEGLSDLLVERHGLTERPTVVLNAPDRPGEADARVAADADAEPEAVPDLRELCGVGPDVPLIVYSGSPGPQRGLGDLVETLPKLDGVHIAFVVPNPTSAYMETLLARAAELGAGDRLHTVPYVPHWQVVRFLSAADAGCIPIHHWPNHEIALITKFMEYSHARLPLVVSDVKTMSEVTRATGQGEVFTAEDTDDLARAIKQVLADPEPYRAAYEKPGLLEGWTWEAQAAALDELYTSLLPNRKKPEPRR</sequence>
<dbReference type="InterPro" id="IPR028098">
    <property type="entry name" value="Glyco_trans_4-like_N"/>
</dbReference>
<dbReference type="CDD" id="cd03801">
    <property type="entry name" value="GT4_PimA-like"/>
    <property type="match status" value="1"/>
</dbReference>
<dbReference type="PANTHER" id="PTHR12526:SF600">
    <property type="entry name" value="GLYCOSYL TRANSFERASE GROUP 1"/>
    <property type="match status" value="1"/>
</dbReference>
<dbReference type="Proteomes" id="UP001432209">
    <property type="component" value="Chromosome"/>
</dbReference>
<evidence type="ECO:0000313" key="6">
    <source>
        <dbReference type="EMBL" id="WUX55295.1"/>
    </source>
</evidence>
<dbReference type="EMBL" id="CP109495">
    <property type="protein sequence ID" value="WUX55295.1"/>
    <property type="molecule type" value="Genomic_DNA"/>
</dbReference>
<reference evidence="6" key="1">
    <citation type="submission" date="2022-10" db="EMBL/GenBank/DDBJ databases">
        <title>The complete genomes of actinobacterial strains from the NBC collection.</title>
        <authorList>
            <person name="Joergensen T.S."/>
            <person name="Alvarez Arevalo M."/>
            <person name="Sterndorff E.B."/>
            <person name="Faurdal D."/>
            <person name="Vuksanovic O."/>
            <person name="Mourched A.-S."/>
            <person name="Charusanti P."/>
            <person name="Shaw S."/>
            <person name="Blin K."/>
            <person name="Weber T."/>
        </authorList>
    </citation>
    <scope>NUCLEOTIDE SEQUENCE</scope>
    <source>
        <strain evidence="6">NBC_01432</strain>
    </source>
</reference>
<dbReference type="Pfam" id="PF13439">
    <property type="entry name" value="Glyco_transf_4"/>
    <property type="match status" value="1"/>
</dbReference>